<keyword evidence="4" id="KW-0804">Transcription</keyword>
<feature type="domain" description="BHLH" evidence="8">
    <location>
        <begin position="253"/>
        <end position="305"/>
    </location>
</feature>
<evidence type="ECO:0000256" key="4">
    <source>
        <dbReference type="ARBA" id="ARBA00023163"/>
    </source>
</evidence>
<evidence type="ECO:0000259" key="8">
    <source>
        <dbReference type="PROSITE" id="PS50888"/>
    </source>
</evidence>
<dbReference type="InterPro" id="IPR015660">
    <property type="entry name" value="MASH1/Ascl1a-like"/>
</dbReference>
<dbReference type="InterPro" id="IPR036638">
    <property type="entry name" value="HLH_DNA-bd_sf"/>
</dbReference>
<dbReference type="Pfam" id="PF00010">
    <property type="entry name" value="HLH"/>
    <property type="match status" value="2"/>
</dbReference>
<evidence type="ECO:0000313" key="10">
    <source>
        <dbReference type="Proteomes" id="UP000823749"/>
    </source>
</evidence>
<proteinExistence type="predicted"/>
<dbReference type="GO" id="GO:0000981">
    <property type="term" value="F:DNA-binding transcription factor activity, RNA polymerase II-specific"/>
    <property type="evidence" value="ECO:0007669"/>
    <property type="project" value="TreeGrafter"/>
</dbReference>
<dbReference type="AlphaFoldDB" id="A0AAV6L172"/>
<evidence type="ECO:0000256" key="7">
    <source>
        <dbReference type="SAM" id="MobiDB-lite"/>
    </source>
</evidence>
<feature type="region of interest" description="Disordered" evidence="7">
    <location>
        <begin position="1"/>
        <end position="71"/>
    </location>
</feature>
<dbReference type="SMART" id="SM00353">
    <property type="entry name" value="HLH"/>
    <property type="match status" value="2"/>
</dbReference>
<name>A0AAV6L172_9ERIC</name>
<sequence length="423" mass="47202">MFQANFTTPSKEEEIEQDLITGNAILESGNHAPNSFRKRGKRPQDSPAGDKSGDQGNIKERKAVHRDVERQRRREMANHFASMRSLLPLEYIKGKRSASDQMHEAVNYISHLKNNVKELEIKRDNLKKLSAGSSTTTATGTGSIRSSADNRHRSSSVTVSQCRGGVEKKKKEEARSNMFSLQQGDELVFQISSIEQDLMSSHASLETTGILTPPKRKRKKSLLYSNHDHQQEDKYGGSSTCTTTGSNGNKEKIKMTAHRDVERLRRKEMAELYASLRSLLPLEYVKGKRSICDHTNESVNYIKKLQKNINELSIKRDRLKNMANSTANTEGSTESCSSGRVTARLCWGGVEILINSGSEEVGFPMSRVLEILVEEGLDVVSCISTQMERKLLHVIKSEVSDPTCFDLSTLEEKLAEVIIGIGG</sequence>
<accession>A0AAV6L172</accession>
<dbReference type="Proteomes" id="UP000823749">
    <property type="component" value="Chromosome 3"/>
</dbReference>
<keyword evidence="10" id="KW-1185">Reference proteome</keyword>
<keyword evidence="5" id="KW-0539">Nucleus</keyword>
<dbReference type="PANTHER" id="PTHR13935:SF106">
    <property type="entry name" value="ACHAETE-SCUTE COMPLEX PROTEIN T5-RELATED"/>
    <property type="match status" value="1"/>
</dbReference>
<feature type="domain" description="BHLH" evidence="8">
    <location>
        <begin position="60"/>
        <end position="112"/>
    </location>
</feature>
<keyword evidence="6" id="KW-0175">Coiled coil</keyword>
<reference evidence="9" key="1">
    <citation type="submission" date="2020-08" db="EMBL/GenBank/DDBJ databases">
        <title>Plant Genome Project.</title>
        <authorList>
            <person name="Zhang R.-G."/>
        </authorList>
    </citation>
    <scope>NUCLEOTIDE SEQUENCE</scope>
    <source>
        <strain evidence="9">WSP0</strain>
        <tissue evidence="9">Leaf</tissue>
    </source>
</reference>
<dbReference type="CDD" id="cd18914">
    <property type="entry name" value="bHLH_AtORG2_like"/>
    <property type="match status" value="2"/>
</dbReference>
<evidence type="ECO:0000256" key="2">
    <source>
        <dbReference type="ARBA" id="ARBA00023015"/>
    </source>
</evidence>
<dbReference type="GO" id="GO:0046983">
    <property type="term" value="F:protein dimerization activity"/>
    <property type="evidence" value="ECO:0007669"/>
    <property type="project" value="InterPro"/>
</dbReference>
<evidence type="ECO:0000256" key="3">
    <source>
        <dbReference type="ARBA" id="ARBA00023125"/>
    </source>
</evidence>
<dbReference type="PANTHER" id="PTHR13935">
    <property type="entry name" value="ACHAETE-SCUTE TRANSCRIPTION FACTOR-RELATED"/>
    <property type="match status" value="1"/>
</dbReference>
<keyword evidence="2" id="KW-0805">Transcription regulation</keyword>
<feature type="compositionally biased region" description="Basic and acidic residues" evidence="7">
    <location>
        <begin position="51"/>
        <end position="71"/>
    </location>
</feature>
<feature type="compositionally biased region" description="Basic and acidic residues" evidence="7">
    <location>
        <begin position="165"/>
        <end position="175"/>
    </location>
</feature>
<dbReference type="EMBL" id="JACTNZ010000003">
    <property type="protein sequence ID" value="KAG5558467.1"/>
    <property type="molecule type" value="Genomic_DNA"/>
</dbReference>
<evidence type="ECO:0000256" key="5">
    <source>
        <dbReference type="ARBA" id="ARBA00023242"/>
    </source>
</evidence>
<feature type="coiled-coil region" evidence="6">
    <location>
        <begin position="102"/>
        <end position="129"/>
    </location>
</feature>
<dbReference type="GO" id="GO:0000977">
    <property type="term" value="F:RNA polymerase II transcription regulatory region sequence-specific DNA binding"/>
    <property type="evidence" value="ECO:0007669"/>
    <property type="project" value="TreeGrafter"/>
</dbReference>
<feature type="compositionally biased region" description="Low complexity" evidence="7">
    <location>
        <begin position="131"/>
        <end position="147"/>
    </location>
</feature>
<gene>
    <name evidence="9" type="ORF">RHGRI_008413</name>
</gene>
<evidence type="ECO:0000313" key="9">
    <source>
        <dbReference type="EMBL" id="KAG5558467.1"/>
    </source>
</evidence>
<feature type="region of interest" description="Disordered" evidence="7">
    <location>
        <begin position="131"/>
        <end position="176"/>
    </location>
</feature>
<keyword evidence="3" id="KW-0238">DNA-binding</keyword>
<comment type="subcellular location">
    <subcellularLocation>
        <location evidence="1">Nucleus</location>
    </subcellularLocation>
</comment>
<organism evidence="9 10">
    <name type="scientific">Rhododendron griersonianum</name>
    <dbReference type="NCBI Taxonomy" id="479676"/>
    <lineage>
        <taxon>Eukaryota</taxon>
        <taxon>Viridiplantae</taxon>
        <taxon>Streptophyta</taxon>
        <taxon>Embryophyta</taxon>
        <taxon>Tracheophyta</taxon>
        <taxon>Spermatophyta</taxon>
        <taxon>Magnoliopsida</taxon>
        <taxon>eudicotyledons</taxon>
        <taxon>Gunneridae</taxon>
        <taxon>Pentapetalae</taxon>
        <taxon>asterids</taxon>
        <taxon>Ericales</taxon>
        <taxon>Ericaceae</taxon>
        <taxon>Ericoideae</taxon>
        <taxon>Rhodoreae</taxon>
        <taxon>Rhododendron</taxon>
    </lineage>
</organism>
<dbReference type="SUPFAM" id="SSF47459">
    <property type="entry name" value="HLH, helix-loop-helix DNA-binding domain"/>
    <property type="match status" value="2"/>
</dbReference>
<comment type="caution">
    <text evidence="9">The sequence shown here is derived from an EMBL/GenBank/DDBJ whole genome shotgun (WGS) entry which is preliminary data.</text>
</comment>
<evidence type="ECO:0000256" key="6">
    <source>
        <dbReference type="SAM" id="Coils"/>
    </source>
</evidence>
<dbReference type="GO" id="GO:0090575">
    <property type="term" value="C:RNA polymerase II transcription regulator complex"/>
    <property type="evidence" value="ECO:0007669"/>
    <property type="project" value="TreeGrafter"/>
</dbReference>
<feature type="region of interest" description="Disordered" evidence="7">
    <location>
        <begin position="227"/>
        <end position="250"/>
    </location>
</feature>
<feature type="compositionally biased region" description="Low complexity" evidence="7">
    <location>
        <begin position="236"/>
        <end position="248"/>
    </location>
</feature>
<dbReference type="PROSITE" id="PS50888">
    <property type="entry name" value="BHLH"/>
    <property type="match status" value="2"/>
</dbReference>
<evidence type="ECO:0000256" key="1">
    <source>
        <dbReference type="ARBA" id="ARBA00004123"/>
    </source>
</evidence>
<protein>
    <recommendedName>
        <fullName evidence="8">BHLH domain-containing protein</fullName>
    </recommendedName>
</protein>
<dbReference type="InterPro" id="IPR011598">
    <property type="entry name" value="bHLH_dom"/>
</dbReference>
<dbReference type="Gene3D" id="4.10.280.10">
    <property type="entry name" value="Helix-loop-helix DNA-binding domain"/>
    <property type="match status" value="2"/>
</dbReference>